<evidence type="ECO:0000259" key="4">
    <source>
        <dbReference type="PROSITE" id="PS01124"/>
    </source>
</evidence>
<dbReference type="PANTHER" id="PTHR46796">
    <property type="entry name" value="HTH-TYPE TRANSCRIPTIONAL ACTIVATOR RHAS-RELATED"/>
    <property type="match status" value="1"/>
</dbReference>
<gene>
    <name evidence="5" type="ORF">R3P93_07125</name>
</gene>
<dbReference type="InterPro" id="IPR018062">
    <property type="entry name" value="HTH_AraC-typ_CS"/>
</dbReference>
<dbReference type="InterPro" id="IPR018060">
    <property type="entry name" value="HTH_AraC"/>
</dbReference>
<proteinExistence type="predicted"/>
<keyword evidence="1" id="KW-0805">Transcription regulation</keyword>
<evidence type="ECO:0000256" key="2">
    <source>
        <dbReference type="ARBA" id="ARBA00023125"/>
    </source>
</evidence>
<keyword evidence="2" id="KW-0238">DNA-binding</keyword>
<dbReference type="EMBL" id="JAWLKF010000003">
    <property type="protein sequence ID" value="MDV6302329.1"/>
    <property type="molecule type" value="Genomic_DNA"/>
</dbReference>
<dbReference type="Pfam" id="PF12833">
    <property type="entry name" value="HTH_18"/>
    <property type="match status" value="1"/>
</dbReference>
<dbReference type="InterPro" id="IPR032783">
    <property type="entry name" value="AraC_lig"/>
</dbReference>
<dbReference type="PANTHER" id="PTHR46796:SF7">
    <property type="entry name" value="ARAC FAMILY TRANSCRIPTIONAL REGULATOR"/>
    <property type="match status" value="1"/>
</dbReference>
<dbReference type="Proteomes" id="UP001186104">
    <property type="component" value="Unassembled WGS sequence"/>
</dbReference>
<name>A0ABU4CZ04_9NOCA</name>
<organism evidence="5 6">
    <name type="scientific">Rhodococcus cerastii</name>
    <dbReference type="NCBI Taxonomy" id="908616"/>
    <lineage>
        <taxon>Bacteria</taxon>
        <taxon>Bacillati</taxon>
        <taxon>Actinomycetota</taxon>
        <taxon>Actinomycetes</taxon>
        <taxon>Mycobacteriales</taxon>
        <taxon>Nocardiaceae</taxon>
        <taxon>Rhodococcus</taxon>
    </lineage>
</organism>
<dbReference type="SUPFAM" id="SSF46689">
    <property type="entry name" value="Homeodomain-like"/>
    <property type="match status" value="2"/>
</dbReference>
<dbReference type="InterPro" id="IPR014710">
    <property type="entry name" value="RmlC-like_jellyroll"/>
</dbReference>
<dbReference type="PROSITE" id="PS01124">
    <property type="entry name" value="HTH_ARAC_FAMILY_2"/>
    <property type="match status" value="1"/>
</dbReference>
<keyword evidence="3" id="KW-0804">Transcription</keyword>
<evidence type="ECO:0000256" key="3">
    <source>
        <dbReference type="ARBA" id="ARBA00023163"/>
    </source>
</evidence>
<dbReference type="PROSITE" id="PS00041">
    <property type="entry name" value="HTH_ARAC_FAMILY_1"/>
    <property type="match status" value="1"/>
</dbReference>
<dbReference type="InterPro" id="IPR050204">
    <property type="entry name" value="AraC_XylS_family_regulators"/>
</dbReference>
<dbReference type="InterPro" id="IPR009057">
    <property type="entry name" value="Homeodomain-like_sf"/>
</dbReference>
<accession>A0ABU4CZ04</accession>
<feature type="domain" description="HTH araC/xylS-type" evidence="4">
    <location>
        <begin position="254"/>
        <end position="352"/>
    </location>
</feature>
<dbReference type="Gene3D" id="1.10.10.60">
    <property type="entry name" value="Homeodomain-like"/>
    <property type="match status" value="1"/>
</dbReference>
<dbReference type="Gene3D" id="2.60.120.10">
    <property type="entry name" value="Jelly Rolls"/>
    <property type="match status" value="1"/>
</dbReference>
<evidence type="ECO:0000313" key="5">
    <source>
        <dbReference type="EMBL" id="MDV6302329.1"/>
    </source>
</evidence>
<evidence type="ECO:0000313" key="6">
    <source>
        <dbReference type="Proteomes" id="UP001186104"/>
    </source>
</evidence>
<comment type="caution">
    <text evidence="5">The sequence shown here is derived from an EMBL/GenBank/DDBJ whole genome shotgun (WGS) entry which is preliminary data.</text>
</comment>
<dbReference type="RefSeq" id="WP_262498360.1">
    <property type="nucleotide sequence ID" value="NZ_JAWLKF010000003.1"/>
</dbReference>
<reference evidence="5 6" key="1">
    <citation type="submission" date="2023-10" db="EMBL/GenBank/DDBJ databases">
        <title>Development of a sustainable strategy for remediation of hydrocarbon-contaminated territories based on the waste exchange concept.</title>
        <authorList>
            <person name="Krivoruchko A."/>
        </authorList>
    </citation>
    <scope>NUCLEOTIDE SEQUENCE [LARGE SCALE GENOMIC DNA]</scope>
    <source>
        <strain evidence="5 6">IEGM 1327</strain>
    </source>
</reference>
<evidence type="ECO:0000256" key="1">
    <source>
        <dbReference type="ARBA" id="ARBA00023015"/>
    </source>
</evidence>
<protein>
    <submittedName>
        <fullName evidence="5">AraC family transcriptional regulator</fullName>
    </submittedName>
</protein>
<dbReference type="InterPro" id="IPR011051">
    <property type="entry name" value="RmlC_Cupin_sf"/>
</dbReference>
<dbReference type="Pfam" id="PF12852">
    <property type="entry name" value="Cupin_6"/>
    <property type="match status" value="1"/>
</dbReference>
<dbReference type="SMART" id="SM00342">
    <property type="entry name" value="HTH_ARAC"/>
    <property type="match status" value="1"/>
</dbReference>
<sequence length="364" mass="39308">MSVQLSTLVPRGWMSNAHTAAFDVRSSISWDDRCMRGADPWKSSDPLGEALHFLRMTGSFYVRSEMSGSWGLALPAMEDALWFHTVVDGSCALSVPGEPTRELIPGDFALVPHGRGHVLTAAGDASVRATSVHDLPHEYISDRYAVLTHDAGGAGRAATLVCGAVRLDHPAAQKLVRLLPALVVGDADPGPRQSRMQNVLAMVADEARVLEPGGEAVITRLSDILVIHALRSWIANTPGAQSGWLGALQDDRIGTALAMIHRHPHERWTVAGLASRVNMSRSAFSARFTELVGDSVMSYLATWRMQVAYGTLRSEDVVMAEVARRSGYLSEAAFGKAFKRATGVSPGSVRRRREVSMADGQSSR</sequence>
<dbReference type="SUPFAM" id="SSF51182">
    <property type="entry name" value="RmlC-like cupins"/>
    <property type="match status" value="1"/>
</dbReference>
<keyword evidence="6" id="KW-1185">Reference proteome</keyword>